<dbReference type="AlphaFoldDB" id="A0A5N5SL57"/>
<sequence>MTSLQGLSDMEFSVNIPYNLERIFYIYSNGDKQKIRSVMKDFESKGSAEIPQELMKNIKQVIIVTY</sequence>
<dbReference type="Proteomes" id="UP000326759">
    <property type="component" value="Unassembled WGS sequence"/>
</dbReference>
<dbReference type="EMBL" id="SEYY01023540">
    <property type="protein sequence ID" value="KAB7494801.1"/>
    <property type="molecule type" value="Genomic_DNA"/>
</dbReference>
<name>A0A5N5SL57_9CRUS</name>
<organism evidence="1 2">
    <name type="scientific">Armadillidium nasatum</name>
    <dbReference type="NCBI Taxonomy" id="96803"/>
    <lineage>
        <taxon>Eukaryota</taxon>
        <taxon>Metazoa</taxon>
        <taxon>Ecdysozoa</taxon>
        <taxon>Arthropoda</taxon>
        <taxon>Crustacea</taxon>
        <taxon>Multicrustacea</taxon>
        <taxon>Malacostraca</taxon>
        <taxon>Eumalacostraca</taxon>
        <taxon>Peracarida</taxon>
        <taxon>Isopoda</taxon>
        <taxon>Oniscidea</taxon>
        <taxon>Crinocheta</taxon>
        <taxon>Armadillidiidae</taxon>
        <taxon>Armadillidium</taxon>
    </lineage>
</organism>
<comment type="caution">
    <text evidence="1">The sequence shown here is derived from an EMBL/GenBank/DDBJ whole genome shotgun (WGS) entry which is preliminary data.</text>
</comment>
<dbReference type="OrthoDB" id="5203861at2759"/>
<dbReference type="InterPro" id="IPR036052">
    <property type="entry name" value="TrpB-like_PALP_sf"/>
</dbReference>
<reference evidence="1 2" key="1">
    <citation type="journal article" date="2019" name="PLoS Biol.">
        <title>Sex chromosomes control vertical transmission of feminizing Wolbachia symbionts in an isopod.</title>
        <authorList>
            <person name="Becking T."/>
            <person name="Chebbi M.A."/>
            <person name="Giraud I."/>
            <person name="Moumen B."/>
            <person name="Laverre T."/>
            <person name="Caubet Y."/>
            <person name="Peccoud J."/>
            <person name="Gilbert C."/>
            <person name="Cordaux R."/>
        </authorList>
    </citation>
    <scope>NUCLEOTIDE SEQUENCE [LARGE SCALE GENOMIC DNA]</scope>
    <source>
        <strain evidence="1">ANa2</strain>
        <tissue evidence="1">Whole body excluding digestive tract and cuticle</tissue>
    </source>
</reference>
<gene>
    <name evidence="1" type="ORF">Anas_06049</name>
</gene>
<proteinExistence type="predicted"/>
<keyword evidence="2" id="KW-1185">Reference proteome</keyword>
<dbReference type="Gene3D" id="3.40.50.1100">
    <property type="match status" value="1"/>
</dbReference>
<evidence type="ECO:0000313" key="2">
    <source>
        <dbReference type="Proteomes" id="UP000326759"/>
    </source>
</evidence>
<evidence type="ECO:0000313" key="1">
    <source>
        <dbReference type="EMBL" id="KAB7494801.1"/>
    </source>
</evidence>
<protein>
    <submittedName>
        <fullName evidence="1">Uncharacterized protein</fullName>
    </submittedName>
</protein>
<accession>A0A5N5SL57</accession>